<evidence type="ECO:0000256" key="3">
    <source>
        <dbReference type="ARBA" id="ARBA00023163"/>
    </source>
</evidence>
<accession>A0A1G9N548</accession>
<dbReference type="PANTHER" id="PTHR43537">
    <property type="entry name" value="TRANSCRIPTIONAL REGULATOR, GNTR FAMILY"/>
    <property type="match status" value="1"/>
</dbReference>
<gene>
    <name evidence="5" type="ORF">SAMN04488502_101895</name>
</gene>
<name>A0A1G9N548_9FIRM</name>
<dbReference type="PRINTS" id="PR00035">
    <property type="entry name" value="HTHGNTR"/>
</dbReference>
<dbReference type="InterPro" id="IPR036390">
    <property type="entry name" value="WH_DNA-bd_sf"/>
</dbReference>
<dbReference type="Pfam" id="PF07729">
    <property type="entry name" value="FCD"/>
    <property type="match status" value="1"/>
</dbReference>
<feature type="domain" description="HTH gntR-type" evidence="4">
    <location>
        <begin position="8"/>
        <end position="76"/>
    </location>
</feature>
<dbReference type="InterPro" id="IPR036388">
    <property type="entry name" value="WH-like_DNA-bd_sf"/>
</dbReference>
<evidence type="ECO:0000259" key="4">
    <source>
        <dbReference type="PROSITE" id="PS50949"/>
    </source>
</evidence>
<dbReference type="Proteomes" id="UP000214880">
    <property type="component" value="Unassembled WGS sequence"/>
</dbReference>
<evidence type="ECO:0000256" key="1">
    <source>
        <dbReference type="ARBA" id="ARBA00023015"/>
    </source>
</evidence>
<reference evidence="5 6" key="1">
    <citation type="submission" date="2016-10" db="EMBL/GenBank/DDBJ databases">
        <authorList>
            <person name="de Groot N.N."/>
        </authorList>
    </citation>
    <scope>NUCLEOTIDE SEQUENCE [LARGE SCALE GENOMIC DNA]</scope>
    <source>
        <strain evidence="5 6">DSM 1736</strain>
    </source>
</reference>
<evidence type="ECO:0000313" key="6">
    <source>
        <dbReference type="Proteomes" id="UP000214880"/>
    </source>
</evidence>
<sequence length="255" mass="28949">MFRPVRTKKVYEEIVHQIKLAIEEGRLKSGDKLLSERDLAGQFKVSRASVREALSALEMMGIIAIQPGEGSYVRHLPSESMLEILATSVRTEAVDILHLLEMRKIIEVETAALAAMRATPGELEELRQSLQQMQAEVAGGGHAEDIDAKFHYILVRAAHNPVLLKVAQTISQLLTSNYRSLRLTLFLIPRMSELFYQAHCEIFEAVAAKDPRLARDKMREHLDTIQEAMRWYKHGGAEVLRIFPSIYHSRYNTSI</sequence>
<evidence type="ECO:0000313" key="5">
    <source>
        <dbReference type="EMBL" id="SDL81513.1"/>
    </source>
</evidence>
<organism evidence="5 6">
    <name type="scientific">Dendrosporobacter quercicolus</name>
    <dbReference type="NCBI Taxonomy" id="146817"/>
    <lineage>
        <taxon>Bacteria</taxon>
        <taxon>Bacillati</taxon>
        <taxon>Bacillota</taxon>
        <taxon>Negativicutes</taxon>
        <taxon>Selenomonadales</taxon>
        <taxon>Sporomusaceae</taxon>
        <taxon>Dendrosporobacter</taxon>
    </lineage>
</organism>
<dbReference type="Pfam" id="PF00392">
    <property type="entry name" value="GntR"/>
    <property type="match status" value="1"/>
</dbReference>
<dbReference type="RefSeq" id="WP_092068797.1">
    <property type="nucleotide sequence ID" value="NZ_FNHB01000001.1"/>
</dbReference>
<dbReference type="SMART" id="SM00345">
    <property type="entry name" value="HTH_GNTR"/>
    <property type="match status" value="1"/>
</dbReference>
<dbReference type="OrthoDB" id="9799482at2"/>
<dbReference type="Gene3D" id="1.20.120.530">
    <property type="entry name" value="GntR ligand-binding domain-like"/>
    <property type="match status" value="1"/>
</dbReference>
<keyword evidence="6" id="KW-1185">Reference proteome</keyword>
<dbReference type="EMBL" id="FNHB01000001">
    <property type="protein sequence ID" value="SDL81513.1"/>
    <property type="molecule type" value="Genomic_DNA"/>
</dbReference>
<dbReference type="STRING" id="146817.SAMN04488502_101895"/>
<protein>
    <submittedName>
        <fullName evidence="5">GntR family transcriptional regulator, transcriptional repressor for pyruvate dehydrogenase complex</fullName>
    </submittedName>
</protein>
<dbReference type="Gene3D" id="1.10.10.10">
    <property type="entry name" value="Winged helix-like DNA-binding domain superfamily/Winged helix DNA-binding domain"/>
    <property type="match status" value="1"/>
</dbReference>
<dbReference type="SMART" id="SM00895">
    <property type="entry name" value="FCD"/>
    <property type="match status" value="1"/>
</dbReference>
<keyword evidence="1" id="KW-0805">Transcription regulation</keyword>
<keyword evidence="3" id="KW-0804">Transcription</keyword>
<dbReference type="SUPFAM" id="SSF48008">
    <property type="entry name" value="GntR ligand-binding domain-like"/>
    <property type="match status" value="1"/>
</dbReference>
<dbReference type="PROSITE" id="PS50949">
    <property type="entry name" value="HTH_GNTR"/>
    <property type="match status" value="1"/>
</dbReference>
<keyword evidence="2" id="KW-0238">DNA-binding</keyword>
<dbReference type="CDD" id="cd07377">
    <property type="entry name" value="WHTH_GntR"/>
    <property type="match status" value="1"/>
</dbReference>
<dbReference type="SUPFAM" id="SSF46785">
    <property type="entry name" value="Winged helix' DNA-binding domain"/>
    <property type="match status" value="1"/>
</dbReference>
<dbReference type="PANTHER" id="PTHR43537:SF5">
    <property type="entry name" value="UXU OPERON TRANSCRIPTIONAL REGULATOR"/>
    <property type="match status" value="1"/>
</dbReference>
<evidence type="ECO:0000256" key="2">
    <source>
        <dbReference type="ARBA" id="ARBA00023125"/>
    </source>
</evidence>
<proteinExistence type="predicted"/>
<dbReference type="AlphaFoldDB" id="A0A1G9N548"/>
<dbReference type="GO" id="GO:0003677">
    <property type="term" value="F:DNA binding"/>
    <property type="evidence" value="ECO:0007669"/>
    <property type="project" value="UniProtKB-KW"/>
</dbReference>
<dbReference type="InterPro" id="IPR008920">
    <property type="entry name" value="TF_FadR/GntR_C"/>
</dbReference>
<dbReference type="GO" id="GO:0003700">
    <property type="term" value="F:DNA-binding transcription factor activity"/>
    <property type="evidence" value="ECO:0007669"/>
    <property type="project" value="InterPro"/>
</dbReference>
<dbReference type="InterPro" id="IPR011711">
    <property type="entry name" value="GntR_C"/>
</dbReference>
<dbReference type="InterPro" id="IPR000524">
    <property type="entry name" value="Tscrpt_reg_HTH_GntR"/>
</dbReference>
<keyword evidence="5" id="KW-0670">Pyruvate</keyword>